<dbReference type="InterPro" id="IPR029069">
    <property type="entry name" value="HotDog_dom_sf"/>
</dbReference>
<dbReference type="InterPro" id="IPR002539">
    <property type="entry name" value="MaoC-like_dom"/>
</dbReference>
<dbReference type="Proteomes" id="UP000663720">
    <property type="component" value="Chromosome"/>
</dbReference>
<reference evidence="2" key="1">
    <citation type="journal article" date="2021" name="Microb. Physiol.">
        <title>Proteogenomic Insights into the Physiology of Marine, Sulfate-Reducing, Filamentous Desulfonema limicola and Desulfonema magnum.</title>
        <authorList>
            <person name="Schnaars V."/>
            <person name="Wohlbrand L."/>
            <person name="Scheve S."/>
            <person name="Hinrichs C."/>
            <person name="Reinhardt R."/>
            <person name="Rabus R."/>
        </authorList>
    </citation>
    <scope>NUCLEOTIDE SEQUENCE</scope>
    <source>
        <strain evidence="2">5ac10</strain>
    </source>
</reference>
<dbReference type="InterPro" id="IPR050965">
    <property type="entry name" value="UPF0336/Enoyl-CoA_hydratase"/>
</dbReference>
<evidence type="ECO:0000313" key="2">
    <source>
        <dbReference type="EMBL" id="QTA81254.1"/>
    </source>
</evidence>
<accession>A0A975GHF6</accession>
<dbReference type="PANTHER" id="PTHR43437">
    <property type="entry name" value="HYDROXYACYL-THIOESTER DEHYDRATASE TYPE 2, MITOCHONDRIAL-RELATED"/>
    <property type="match status" value="1"/>
</dbReference>
<dbReference type="CDD" id="cd03449">
    <property type="entry name" value="R_hydratase"/>
    <property type="match status" value="1"/>
</dbReference>
<dbReference type="EMBL" id="CP061799">
    <property type="protein sequence ID" value="QTA81254.1"/>
    <property type="molecule type" value="Genomic_DNA"/>
</dbReference>
<dbReference type="AlphaFoldDB" id="A0A975GHF6"/>
<feature type="domain" description="MaoC-like" evidence="1">
    <location>
        <begin position="19"/>
        <end position="119"/>
    </location>
</feature>
<name>A0A975GHF6_9BACT</name>
<dbReference type="PANTHER" id="PTHR43437:SF3">
    <property type="entry name" value="HYDROXYACYL-THIOESTER DEHYDRATASE TYPE 2, MITOCHONDRIAL"/>
    <property type="match status" value="1"/>
</dbReference>
<protein>
    <submittedName>
        <fullName evidence="2">Dehydratase domain-containing protein, MaoC-like</fullName>
    </submittedName>
</protein>
<organism evidence="2 3">
    <name type="scientific">Desulfonema limicola</name>
    <dbReference type="NCBI Taxonomy" id="45656"/>
    <lineage>
        <taxon>Bacteria</taxon>
        <taxon>Pseudomonadati</taxon>
        <taxon>Thermodesulfobacteriota</taxon>
        <taxon>Desulfobacteria</taxon>
        <taxon>Desulfobacterales</taxon>
        <taxon>Desulfococcaceae</taxon>
        <taxon>Desulfonema</taxon>
    </lineage>
</organism>
<dbReference type="Pfam" id="PF01575">
    <property type="entry name" value="MaoC_dehydratas"/>
    <property type="match status" value="1"/>
</dbReference>
<sequence>MVSFRKRAAEGLQVGDSFKISRTFKDDEINLFARISRDYNPVHFDARFAKTKNFSAPICHGLLSASLVTEIGGQIGWLASGINFRFKGPVYPGETITCTWLITAIDQNNRAKAFVTITKENGVTVLEAEITGIIPGIEERKVLNQMLSEGDPTNGLTGEKTKPLTP</sequence>
<proteinExistence type="predicted"/>
<dbReference type="Gene3D" id="3.10.129.10">
    <property type="entry name" value="Hotdog Thioesterase"/>
    <property type="match status" value="1"/>
</dbReference>
<evidence type="ECO:0000259" key="1">
    <source>
        <dbReference type="Pfam" id="PF01575"/>
    </source>
</evidence>
<dbReference type="KEGG" id="dli:dnl_35850"/>
<dbReference type="RefSeq" id="WP_207687316.1">
    <property type="nucleotide sequence ID" value="NZ_CP061799.1"/>
</dbReference>
<dbReference type="SUPFAM" id="SSF54637">
    <property type="entry name" value="Thioesterase/thiol ester dehydrase-isomerase"/>
    <property type="match status" value="1"/>
</dbReference>
<keyword evidence="3" id="KW-1185">Reference proteome</keyword>
<evidence type="ECO:0000313" key="3">
    <source>
        <dbReference type="Proteomes" id="UP000663720"/>
    </source>
</evidence>
<dbReference type="GO" id="GO:0019171">
    <property type="term" value="F:(3R)-hydroxyacyl-[acyl-carrier-protein] dehydratase activity"/>
    <property type="evidence" value="ECO:0007669"/>
    <property type="project" value="TreeGrafter"/>
</dbReference>
<dbReference type="GO" id="GO:0006633">
    <property type="term" value="P:fatty acid biosynthetic process"/>
    <property type="evidence" value="ECO:0007669"/>
    <property type="project" value="TreeGrafter"/>
</dbReference>
<gene>
    <name evidence="2" type="ORF">dnl_35850</name>
</gene>